<dbReference type="InterPro" id="IPR010982">
    <property type="entry name" value="Lambda_DNA-bd_dom_sf"/>
</dbReference>
<proteinExistence type="predicted"/>
<evidence type="ECO:0000313" key="3">
    <source>
        <dbReference type="Proteomes" id="UP000322997"/>
    </source>
</evidence>
<name>A0A5D4S3I0_9BACI</name>
<reference evidence="2 3" key="1">
    <citation type="submission" date="2019-08" db="EMBL/GenBank/DDBJ databases">
        <title>Bacillus genomes from the desert of Cuatro Cienegas, Coahuila.</title>
        <authorList>
            <person name="Olmedo-Alvarez G."/>
        </authorList>
    </citation>
    <scope>NUCLEOTIDE SEQUENCE [LARGE SCALE GENOMIC DNA]</scope>
    <source>
        <strain evidence="2 3">CH108_3D</strain>
    </source>
</reference>
<organism evidence="2 3">
    <name type="scientific">Rossellomorea marisflavi</name>
    <dbReference type="NCBI Taxonomy" id="189381"/>
    <lineage>
        <taxon>Bacteria</taxon>
        <taxon>Bacillati</taxon>
        <taxon>Bacillota</taxon>
        <taxon>Bacilli</taxon>
        <taxon>Bacillales</taxon>
        <taxon>Bacillaceae</taxon>
        <taxon>Rossellomorea</taxon>
    </lineage>
</organism>
<dbReference type="GO" id="GO:0003677">
    <property type="term" value="F:DNA binding"/>
    <property type="evidence" value="ECO:0007669"/>
    <property type="project" value="InterPro"/>
</dbReference>
<gene>
    <name evidence="2" type="ORF">FZC83_02270</name>
</gene>
<feature type="domain" description="HTH cro/C1-type" evidence="1">
    <location>
        <begin position="86"/>
        <end position="135"/>
    </location>
</feature>
<dbReference type="InterPro" id="IPR001387">
    <property type="entry name" value="Cro/C1-type_HTH"/>
</dbReference>
<dbReference type="RefSeq" id="WP_148984455.1">
    <property type="nucleotide sequence ID" value="NZ_VTEQ01000001.1"/>
</dbReference>
<dbReference type="EMBL" id="VTEQ01000001">
    <property type="protein sequence ID" value="TYS56422.1"/>
    <property type="molecule type" value="Genomic_DNA"/>
</dbReference>
<dbReference type="SUPFAM" id="SSF47413">
    <property type="entry name" value="lambda repressor-like DNA-binding domains"/>
    <property type="match status" value="1"/>
</dbReference>
<sequence length="142" mass="16783">MTNYKKFTLFLSEELISKVKAYVDVENQKNSLWKKERTHYIQESDFIRGIIVDFFDEMESNTVASGLDDLGRPFRLLNNFKEISIKKGMTQQQVAVQTNIDPGNISHIWRNKTQPSLDYFLRIWICLDCPPLNKCLYREIEK</sequence>
<dbReference type="Gene3D" id="1.10.260.40">
    <property type="entry name" value="lambda repressor-like DNA-binding domains"/>
    <property type="match status" value="1"/>
</dbReference>
<dbReference type="PROSITE" id="PS50943">
    <property type="entry name" value="HTH_CROC1"/>
    <property type="match status" value="1"/>
</dbReference>
<dbReference type="SMART" id="SM00530">
    <property type="entry name" value="HTH_XRE"/>
    <property type="match status" value="1"/>
</dbReference>
<evidence type="ECO:0000259" key="1">
    <source>
        <dbReference type="PROSITE" id="PS50943"/>
    </source>
</evidence>
<protein>
    <submittedName>
        <fullName evidence="2">Helix-turn-helix transcriptional regulator</fullName>
    </submittedName>
</protein>
<dbReference type="Pfam" id="PF01381">
    <property type="entry name" value="HTH_3"/>
    <property type="match status" value="1"/>
</dbReference>
<accession>A0A5D4S3I0</accession>
<dbReference type="CDD" id="cd00093">
    <property type="entry name" value="HTH_XRE"/>
    <property type="match status" value="1"/>
</dbReference>
<evidence type="ECO:0000313" key="2">
    <source>
        <dbReference type="EMBL" id="TYS56422.1"/>
    </source>
</evidence>
<dbReference type="Proteomes" id="UP000322997">
    <property type="component" value="Unassembled WGS sequence"/>
</dbReference>
<comment type="caution">
    <text evidence="2">The sequence shown here is derived from an EMBL/GenBank/DDBJ whole genome shotgun (WGS) entry which is preliminary data.</text>
</comment>
<dbReference type="AlphaFoldDB" id="A0A5D4S3I0"/>